<dbReference type="SUPFAM" id="SSF103088">
    <property type="entry name" value="OmpA-like"/>
    <property type="match status" value="1"/>
</dbReference>
<gene>
    <name evidence="14" type="ORF">KI810_12545</name>
</gene>
<dbReference type="Pfam" id="PF00691">
    <property type="entry name" value="OmpA"/>
    <property type="match status" value="1"/>
</dbReference>
<feature type="region of interest" description="Disordered" evidence="11">
    <location>
        <begin position="196"/>
        <end position="235"/>
    </location>
</feature>
<dbReference type="PANTHER" id="PTHR30329:SF21">
    <property type="entry name" value="LIPOPROTEIN YIAD-RELATED"/>
    <property type="match status" value="1"/>
</dbReference>
<protein>
    <submittedName>
        <fullName evidence="14">Outer membrane beta-barrel domain-containing protein</fullName>
    </submittedName>
</protein>
<dbReference type="PANTHER" id="PTHR30329">
    <property type="entry name" value="STATOR ELEMENT OF FLAGELLAR MOTOR COMPLEX"/>
    <property type="match status" value="1"/>
</dbReference>
<reference evidence="14 15" key="1">
    <citation type="submission" date="2021-05" db="EMBL/GenBank/DDBJ databases">
        <title>The draft genome of Geobacter luticola JCM 17780.</title>
        <authorList>
            <person name="Xu Z."/>
            <person name="Masuda Y."/>
            <person name="Itoh H."/>
            <person name="Senoo K."/>
        </authorList>
    </citation>
    <scope>NUCLEOTIDE SEQUENCE [LARGE SCALE GENOMIC DNA]</scope>
    <source>
        <strain evidence="14 15">JCM 17780</strain>
    </source>
</reference>
<keyword evidence="5 12" id="KW-0732">Signal</keyword>
<evidence type="ECO:0000256" key="12">
    <source>
        <dbReference type="SAM" id="SignalP"/>
    </source>
</evidence>
<dbReference type="InterPro" id="IPR006664">
    <property type="entry name" value="OMP_bac"/>
</dbReference>
<dbReference type="PROSITE" id="PS51123">
    <property type="entry name" value="OMPA_2"/>
    <property type="match status" value="1"/>
</dbReference>
<keyword evidence="6" id="KW-0406">Ion transport</keyword>
<sequence length="425" mass="45710">MRRKLLTLLSGLLLLGATTVAHAEVKAGSFGLTPFVGGFLFDGAQHLEMMPMYGIRAGYNFTENFGFEGVFNYVRTEPTAARYVIPGQGKSNVYNYRGELLYHFMPKSRFVPFLAAGYGAQTIDPENVASDTHGAFSAGGGFKYFFTDSIALRGDVRDLVINKMATLADQTKKQTVNNVEYGLGIYFQFGGEKPAPAPVAAPAPPPPPAPAPAPVKKEVVAPAPPPPPAPTSKISVTPATITRGQAATLAWSSENTTDCTVEPGGAVQTQNSISVTPTADTTYTLTCNGPGGRTTSTTNLTVQAPPPEKVCIVLGVQFDTNKAVVKPKYHDEIKKAADFLTKYDFVTGVIDGYTDNVGTYKYNQKLSQKRAEAVRTYLIEKFGIKADRLTAKGHSYDNPVASNDTAAGRAKNRRIEANFECVIQK</sequence>
<evidence type="ECO:0000256" key="5">
    <source>
        <dbReference type="ARBA" id="ARBA00022729"/>
    </source>
</evidence>
<proteinExistence type="predicted"/>
<evidence type="ECO:0000256" key="8">
    <source>
        <dbReference type="ARBA" id="ARBA00023136"/>
    </source>
</evidence>
<dbReference type="Proteomes" id="UP000756860">
    <property type="component" value="Unassembled WGS sequence"/>
</dbReference>
<keyword evidence="9" id="KW-0998">Cell outer membrane</keyword>
<dbReference type="Pfam" id="PF13505">
    <property type="entry name" value="OMP_b-brl"/>
    <property type="match status" value="1"/>
</dbReference>
<keyword evidence="8 10" id="KW-0472">Membrane</keyword>
<dbReference type="Gene3D" id="3.30.1330.60">
    <property type="entry name" value="OmpA-like domain"/>
    <property type="match status" value="1"/>
</dbReference>
<evidence type="ECO:0000259" key="13">
    <source>
        <dbReference type="PROSITE" id="PS51123"/>
    </source>
</evidence>
<evidence type="ECO:0000256" key="1">
    <source>
        <dbReference type="ARBA" id="ARBA00004571"/>
    </source>
</evidence>
<keyword evidence="7" id="KW-0626">Porin</keyword>
<accession>A0ABS5SEU5</accession>
<keyword evidence="2" id="KW-0813">Transport</keyword>
<comment type="caution">
    <text evidence="14">The sequence shown here is derived from an EMBL/GenBank/DDBJ whole genome shotgun (WGS) entry which is preliminary data.</text>
</comment>
<evidence type="ECO:0000256" key="9">
    <source>
        <dbReference type="ARBA" id="ARBA00023237"/>
    </source>
</evidence>
<evidence type="ECO:0000256" key="3">
    <source>
        <dbReference type="ARBA" id="ARBA00022452"/>
    </source>
</evidence>
<feature type="chain" id="PRO_5045286211" evidence="12">
    <location>
        <begin position="24"/>
        <end position="425"/>
    </location>
</feature>
<dbReference type="EMBL" id="JAHCVK010000006">
    <property type="protein sequence ID" value="MBT0653890.1"/>
    <property type="molecule type" value="Genomic_DNA"/>
</dbReference>
<feature type="signal peptide" evidence="12">
    <location>
        <begin position="1"/>
        <end position="23"/>
    </location>
</feature>
<comment type="subcellular location">
    <subcellularLocation>
        <location evidence="1">Cell outer membrane</location>
        <topology evidence="1">Multi-pass membrane protein</topology>
    </subcellularLocation>
</comment>
<evidence type="ECO:0000256" key="10">
    <source>
        <dbReference type="PROSITE-ProRule" id="PRU00473"/>
    </source>
</evidence>
<evidence type="ECO:0000256" key="4">
    <source>
        <dbReference type="ARBA" id="ARBA00022692"/>
    </source>
</evidence>
<dbReference type="InterPro" id="IPR027385">
    <property type="entry name" value="Beta-barrel_OMP"/>
</dbReference>
<evidence type="ECO:0000256" key="2">
    <source>
        <dbReference type="ARBA" id="ARBA00022448"/>
    </source>
</evidence>
<dbReference type="CDD" id="cd07185">
    <property type="entry name" value="OmpA_C-like"/>
    <property type="match status" value="1"/>
</dbReference>
<evidence type="ECO:0000256" key="7">
    <source>
        <dbReference type="ARBA" id="ARBA00023114"/>
    </source>
</evidence>
<dbReference type="InterPro" id="IPR011250">
    <property type="entry name" value="OMP/PagP_B-barrel"/>
</dbReference>
<dbReference type="PRINTS" id="PR01021">
    <property type="entry name" value="OMPADOMAIN"/>
</dbReference>
<dbReference type="InterPro" id="IPR036737">
    <property type="entry name" value="OmpA-like_sf"/>
</dbReference>
<dbReference type="SUPFAM" id="SSF56925">
    <property type="entry name" value="OMPA-like"/>
    <property type="match status" value="1"/>
</dbReference>
<keyword evidence="3" id="KW-1134">Transmembrane beta strand</keyword>
<dbReference type="NCBIfam" id="TIGR04565">
    <property type="entry name" value="OMP_myx_plus"/>
    <property type="match status" value="1"/>
</dbReference>
<organism evidence="14 15">
    <name type="scientific">Geomobilimonas luticola</name>
    <dbReference type="NCBI Taxonomy" id="1114878"/>
    <lineage>
        <taxon>Bacteria</taxon>
        <taxon>Pseudomonadati</taxon>
        <taxon>Thermodesulfobacteriota</taxon>
        <taxon>Desulfuromonadia</taxon>
        <taxon>Geobacterales</taxon>
        <taxon>Geobacteraceae</taxon>
        <taxon>Geomobilimonas</taxon>
    </lineage>
</organism>
<evidence type="ECO:0000256" key="6">
    <source>
        <dbReference type="ARBA" id="ARBA00023065"/>
    </source>
</evidence>
<evidence type="ECO:0000313" key="14">
    <source>
        <dbReference type="EMBL" id="MBT0653890.1"/>
    </source>
</evidence>
<evidence type="ECO:0000313" key="15">
    <source>
        <dbReference type="Proteomes" id="UP000756860"/>
    </source>
</evidence>
<dbReference type="RefSeq" id="WP_214175899.1">
    <property type="nucleotide sequence ID" value="NZ_JAHCVK010000006.1"/>
</dbReference>
<dbReference type="InterPro" id="IPR050330">
    <property type="entry name" value="Bact_OuterMem_StrucFunc"/>
</dbReference>
<evidence type="ECO:0000256" key="11">
    <source>
        <dbReference type="SAM" id="MobiDB-lite"/>
    </source>
</evidence>
<feature type="compositionally biased region" description="Pro residues" evidence="11">
    <location>
        <begin position="196"/>
        <end position="213"/>
    </location>
</feature>
<name>A0ABS5SEU5_9BACT</name>
<dbReference type="InterPro" id="IPR006665">
    <property type="entry name" value="OmpA-like"/>
</dbReference>
<dbReference type="Gene3D" id="2.40.160.20">
    <property type="match status" value="1"/>
</dbReference>
<keyword evidence="15" id="KW-1185">Reference proteome</keyword>
<feature type="domain" description="OmpA-like" evidence="13">
    <location>
        <begin position="305"/>
        <end position="423"/>
    </location>
</feature>
<dbReference type="InterPro" id="IPR030820">
    <property type="entry name" value="OMP_myx_plus_Proteobacteria"/>
</dbReference>
<keyword evidence="4" id="KW-0812">Transmembrane</keyword>